<protein>
    <submittedName>
        <fullName evidence="2">START domain-containing protein</fullName>
    </submittedName>
</protein>
<sequence length="117" mass="13014">MSRKYSSLDIGQFYVFKCKDLNEVAALKKLFIGPEHARRWLPHNKSGNIEYYKCSGEENGCILRMIVSMGSLNYIKISKGDHYGHPASHDNAIANALHFVRSPNVMSAASGVGVPEE</sequence>
<dbReference type="WBParaSite" id="MhA1_Contig307.frz3.gene2">
    <property type="protein sequence ID" value="MhA1_Contig307.frz3.gene2"/>
    <property type="gene ID" value="MhA1_Contig307.frz3.gene2"/>
</dbReference>
<accession>A0A1I8BLG0</accession>
<name>A0A1I8BLG0_MELHA</name>
<dbReference type="AlphaFoldDB" id="A0A1I8BLG0"/>
<organism evidence="1 2">
    <name type="scientific">Meloidogyne hapla</name>
    <name type="common">Root-knot nematode worm</name>
    <dbReference type="NCBI Taxonomy" id="6305"/>
    <lineage>
        <taxon>Eukaryota</taxon>
        <taxon>Metazoa</taxon>
        <taxon>Ecdysozoa</taxon>
        <taxon>Nematoda</taxon>
        <taxon>Chromadorea</taxon>
        <taxon>Rhabditida</taxon>
        <taxon>Tylenchina</taxon>
        <taxon>Tylenchomorpha</taxon>
        <taxon>Tylenchoidea</taxon>
        <taxon>Meloidogynidae</taxon>
        <taxon>Meloidogyninae</taxon>
        <taxon>Meloidogyne</taxon>
    </lineage>
</organism>
<dbReference type="Proteomes" id="UP000095281">
    <property type="component" value="Unplaced"/>
</dbReference>
<evidence type="ECO:0000313" key="1">
    <source>
        <dbReference type="Proteomes" id="UP000095281"/>
    </source>
</evidence>
<proteinExistence type="predicted"/>
<keyword evidence="1" id="KW-1185">Reference proteome</keyword>
<reference evidence="2" key="1">
    <citation type="submission" date="2016-11" db="UniProtKB">
        <authorList>
            <consortium name="WormBaseParasite"/>
        </authorList>
    </citation>
    <scope>IDENTIFICATION</scope>
</reference>
<evidence type="ECO:0000313" key="2">
    <source>
        <dbReference type="WBParaSite" id="MhA1_Contig307.frz3.gene2"/>
    </source>
</evidence>